<name>A0A4U0UW05_9PEZI</name>
<feature type="non-terminal residue" evidence="1">
    <location>
        <position position="52"/>
    </location>
</feature>
<sequence>MPQDIESANEQTALLLHVANDRRLSAIQQHEEASSIVKSHVTVEEQAMSGST</sequence>
<dbReference type="EMBL" id="NAJN01003372">
    <property type="protein sequence ID" value="TKA40321.1"/>
    <property type="molecule type" value="Genomic_DNA"/>
</dbReference>
<dbReference type="Proteomes" id="UP000308768">
    <property type="component" value="Unassembled WGS sequence"/>
</dbReference>
<evidence type="ECO:0000313" key="1">
    <source>
        <dbReference type="EMBL" id="TKA40321.1"/>
    </source>
</evidence>
<keyword evidence="2" id="KW-1185">Reference proteome</keyword>
<organism evidence="1 2">
    <name type="scientific">Cryomyces minteri</name>
    <dbReference type="NCBI Taxonomy" id="331657"/>
    <lineage>
        <taxon>Eukaryota</taxon>
        <taxon>Fungi</taxon>
        <taxon>Dikarya</taxon>
        <taxon>Ascomycota</taxon>
        <taxon>Pezizomycotina</taxon>
        <taxon>Dothideomycetes</taxon>
        <taxon>Dothideomycetes incertae sedis</taxon>
        <taxon>Cryomyces</taxon>
    </lineage>
</organism>
<dbReference type="OrthoDB" id="44789at2759"/>
<gene>
    <name evidence="1" type="ORF">B0A49_13001</name>
</gene>
<evidence type="ECO:0000313" key="2">
    <source>
        <dbReference type="Proteomes" id="UP000308768"/>
    </source>
</evidence>
<proteinExistence type="predicted"/>
<comment type="caution">
    <text evidence="1">The sequence shown here is derived from an EMBL/GenBank/DDBJ whole genome shotgun (WGS) entry which is preliminary data.</text>
</comment>
<dbReference type="AlphaFoldDB" id="A0A4U0UW05"/>
<reference evidence="1 2" key="1">
    <citation type="submission" date="2017-03" db="EMBL/GenBank/DDBJ databases">
        <title>Genomes of endolithic fungi from Antarctica.</title>
        <authorList>
            <person name="Coleine C."/>
            <person name="Masonjones S."/>
            <person name="Stajich J.E."/>
        </authorList>
    </citation>
    <scope>NUCLEOTIDE SEQUENCE [LARGE SCALE GENOMIC DNA]</scope>
    <source>
        <strain evidence="1 2">CCFEE 5187</strain>
    </source>
</reference>
<protein>
    <submittedName>
        <fullName evidence="1">Uncharacterized protein</fullName>
    </submittedName>
</protein>
<accession>A0A4U0UW05</accession>